<dbReference type="InterPro" id="IPR017871">
    <property type="entry name" value="ABC_transporter-like_CS"/>
</dbReference>
<dbReference type="PANTHER" id="PTHR43152">
    <property type="entry name" value="UVRABC SYSTEM PROTEIN A"/>
    <property type="match status" value="1"/>
</dbReference>
<sequence length="564" mass="59654">LPEWVRRVALEGAGDRVFDVSWEFGEDKREGDGAHQFRSTWDGFLRLVESEAQRRATHKNADAWTAPLVDAPCGECDGSGLGPDARGVTIGGVPMEARTLPELLSLPLGQASEFLRRTTSEDALALAAIESLAPEITSRLLDLESLGLGHLPLGRQIDSLSSGERQRVRLAAVLRAELSGATVVLDEPSAGLQAGEIAVLISSLRGLCEAGNTVVVVEHDRSVLRAADHLIELGPGAGPDGGRIVAEGSPDEVLSIDGSPAIRSGVASSLVASALAETFRLRGVDAGPLSNLDLELPTSGLVTIVGPSGSGKSTLLYDVIEASFDQRMPKGCDRIEPAGILSRFQSVHGRRPAVRAGSVLTALGLMTPFQRLYHSADEGGELPLAAFSFHSPKGRCPACGGSGRERVAMDFMSDLDLPCPVCDGKRYRPEVLTVRWNGLDPSEFLEQPASLLEPSLPESSTALRAGIGALRRAGLGHLALGRDVRSLSGGEVQRLGLAQSLMDQTSPALHLFDEPGAGQHPADLERLALALRELCQRGNLVVIADHRQALVGASDHVLRLGDVE</sequence>
<reference evidence="14" key="1">
    <citation type="submission" date="2020-04" db="EMBL/GenBank/DDBJ databases">
        <authorList>
            <person name="Zhang T."/>
        </authorList>
    </citation>
    <scope>NUCLEOTIDE SEQUENCE</scope>
    <source>
        <strain evidence="14">HKST-UBA02</strain>
    </source>
</reference>
<dbReference type="AlphaFoldDB" id="A0A956SFT3"/>
<evidence type="ECO:0000256" key="1">
    <source>
        <dbReference type="ARBA" id="ARBA00004496"/>
    </source>
</evidence>
<protein>
    <recommendedName>
        <fullName evidence="12">UvrABC system protein A</fullName>
    </recommendedName>
    <alternativeName>
        <fullName evidence="13">Excinuclease ABC subunit A</fullName>
    </alternativeName>
</protein>
<dbReference type="InterPro" id="IPR027417">
    <property type="entry name" value="P-loop_NTPase"/>
</dbReference>
<evidence type="ECO:0000256" key="7">
    <source>
        <dbReference type="ARBA" id="ARBA00022840"/>
    </source>
</evidence>
<comment type="caution">
    <text evidence="14">The sequence shown here is derived from an EMBL/GenBank/DDBJ whole genome shotgun (WGS) entry which is preliminary data.</text>
</comment>
<name>A0A956SFT3_UNCEI</name>
<dbReference type="GO" id="GO:0005737">
    <property type="term" value="C:cytoplasm"/>
    <property type="evidence" value="ECO:0007669"/>
    <property type="project" value="UniProtKB-SubCell"/>
</dbReference>
<evidence type="ECO:0000313" key="14">
    <source>
        <dbReference type="EMBL" id="MCA9759142.1"/>
    </source>
</evidence>
<reference evidence="14" key="2">
    <citation type="journal article" date="2021" name="Microbiome">
        <title>Successional dynamics and alternative stable states in a saline activated sludge microbial community over 9 years.</title>
        <authorList>
            <person name="Wang Y."/>
            <person name="Ye J."/>
            <person name="Ju F."/>
            <person name="Liu L."/>
            <person name="Boyd J.A."/>
            <person name="Deng Y."/>
            <person name="Parks D.H."/>
            <person name="Jiang X."/>
            <person name="Yin X."/>
            <person name="Woodcroft B.J."/>
            <person name="Tyson G.W."/>
            <person name="Hugenholtz P."/>
            <person name="Polz M.F."/>
            <person name="Zhang T."/>
        </authorList>
    </citation>
    <scope>NUCLEOTIDE SEQUENCE</scope>
    <source>
        <strain evidence="14">HKST-UBA02</strain>
    </source>
</reference>
<dbReference type="Gene3D" id="3.40.50.300">
    <property type="entry name" value="P-loop containing nucleotide triphosphate hydrolases"/>
    <property type="match status" value="2"/>
</dbReference>
<evidence type="ECO:0000256" key="11">
    <source>
        <dbReference type="ARBA" id="ARBA00038000"/>
    </source>
</evidence>
<keyword evidence="4" id="KW-0547">Nucleotide-binding</keyword>
<organism evidence="14 15">
    <name type="scientific">Eiseniibacteriota bacterium</name>
    <dbReference type="NCBI Taxonomy" id="2212470"/>
    <lineage>
        <taxon>Bacteria</taxon>
        <taxon>Candidatus Eiseniibacteriota</taxon>
    </lineage>
</organism>
<dbReference type="SUPFAM" id="SSF52540">
    <property type="entry name" value="P-loop containing nucleoside triphosphate hydrolases"/>
    <property type="match status" value="2"/>
</dbReference>
<keyword evidence="5" id="KW-0227">DNA damage</keyword>
<evidence type="ECO:0000256" key="9">
    <source>
        <dbReference type="ARBA" id="ARBA00023125"/>
    </source>
</evidence>
<dbReference type="PANTHER" id="PTHR43152:SF3">
    <property type="entry name" value="UVRABC SYSTEM PROTEIN A"/>
    <property type="match status" value="1"/>
</dbReference>
<dbReference type="Proteomes" id="UP000739538">
    <property type="component" value="Unassembled WGS sequence"/>
</dbReference>
<keyword evidence="8" id="KW-0267">Excision nuclease</keyword>
<keyword evidence="3" id="KW-0677">Repeat</keyword>
<evidence type="ECO:0000256" key="13">
    <source>
        <dbReference type="ARBA" id="ARBA00042156"/>
    </source>
</evidence>
<keyword evidence="9" id="KW-0238">DNA-binding</keyword>
<dbReference type="PROSITE" id="PS00211">
    <property type="entry name" value="ABC_TRANSPORTER_1"/>
    <property type="match status" value="1"/>
</dbReference>
<dbReference type="GO" id="GO:0003677">
    <property type="term" value="F:DNA binding"/>
    <property type="evidence" value="ECO:0007669"/>
    <property type="project" value="UniProtKB-KW"/>
</dbReference>
<keyword evidence="6" id="KW-0228">DNA excision</keyword>
<evidence type="ECO:0000256" key="5">
    <source>
        <dbReference type="ARBA" id="ARBA00022763"/>
    </source>
</evidence>
<evidence type="ECO:0000256" key="10">
    <source>
        <dbReference type="ARBA" id="ARBA00023204"/>
    </source>
</evidence>
<evidence type="ECO:0000256" key="6">
    <source>
        <dbReference type="ARBA" id="ARBA00022769"/>
    </source>
</evidence>
<gene>
    <name evidence="14" type="ORF">KDA27_25335</name>
</gene>
<comment type="similarity">
    <text evidence="11">Belongs to the ABC transporter superfamily. UvrA family.</text>
</comment>
<dbReference type="EMBL" id="JAGQHS010000271">
    <property type="protein sequence ID" value="MCA9759142.1"/>
    <property type="molecule type" value="Genomic_DNA"/>
</dbReference>
<evidence type="ECO:0000256" key="12">
    <source>
        <dbReference type="ARBA" id="ARBA00039316"/>
    </source>
</evidence>
<evidence type="ECO:0000256" key="2">
    <source>
        <dbReference type="ARBA" id="ARBA00022490"/>
    </source>
</evidence>
<evidence type="ECO:0000313" key="15">
    <source>
        <dbReference type="Proteomes" id="UP000739538"/>
    </source>
</evidence>
<dbReference type="GO" id="GO:0004518">
    <property type="term" value="F:nuclease activity"/>
    <property type="evidence" value="ECO:0007669"/>
    <property type="project" value="UniProtKB-KW"/>
</dbReference>
<dbReference type="GO" id="GO:0006281">
    <property type="term" value="P:DNA repair"/>
    <property type="evidence" value="ECO:0007669"/>
    <property type="project" value="UniProtKB-KW"/>
</dbReference>
<accession>A0A956SFT3</accession>
<keyword evidence="10" id="KW-0234">DNA repair</keyword>
<dbReference type="GO" id="GO:0005524">
    <property type="term" value="F:ATP binding"/>
    <property type="evidence" value="ECO:0007669"/>
    <property type="project" value="UniProtKB-KW"/>
</dbReference>
<comment type="subcellular location">
    <subcellularLocation>
        <location evidence="1">Cytoplasm</location>
    </subcellularLocation>
</comment>
<keyword evidence="7" id="KW-0067">ATP-binding</keyword>
<evidence type="ECO:0000256" key="8">
    <source>
        <dbReference type="ARBA" id="ARBA00022881"/>
    </source>
</evidence>
<evidence type="ECO:0000256" key="3">
    <source>
        <dbReference type="ARBA" id="ARBA00022737"/>
    </source>
</evidence>
<evidence type="ECO:0000256" key="4">
    <source>
        <dbReference type="ARBA" id="ARBA00022741"/>
    </source>
</evidence>
<keyword evidence="2" id="KW-0963">Cytoplasm</keyword>
<proteinExistence type="inferred from homology"/>
<dbReference type="Gene3D" id="1.20.1580.10">
    <property type="entry name" value="ABC transporter ATPase like domain"/>
    <property type="match status" value="1"/>
</dbReference>
<dbReference type="GO" id="GO:0016887">
    <property type="term" value="F:ATP hydrolysis activity"/>
    <property type="evidence" value="ECO:0007669"/>
    <property type="project" value="InterPro"/>
</dbReference>
<feature type="non-terminal residue" evidence="14">
    <location>
        <position position="1"/>
    </location>
</feature>